<feature type="domain" description="Peptidoglycan beta-N-acetylmuramidase NamZ N-terminal" evidence="1">
    <location>
        <begin position="73"/>
        <end position="274"/>
    </location>
</feature>
<dbReference type="InterPro" id="IPR008302">
    <property type="entry name" value="NamZ"/>
</dbReference>
<dbReference type="Gene3D" id="3.90.1150.140">
    <property type="match status" value="1"/>
</dbReference>
<reference evidence="3 4" key="1">
    <citation type="submission" date="2019-09" db="EMBL/GenBank/DDBJ databases">
        <authorList>
            <person name="Cremers G."/>
        </authorList>
    </citation>
    <scope>NUCLEOTIDE SEQUENCE [LARGE SCALE GENOMIC DNA]</scope>
    <source>
        <strain evidence="3">4A</strain>
    </source>
</reference>
<dbReference type="Gene3D" id="3.40.50.12170">
    <property type="entry name" value="Uncharacterised protein PF07075, DUF1343"/>
    <property type="match status" value="1"/>
</dbReference>
<evidence type="ECO:0000313" key="4">
    <source>
        <dbReference type="Proteomes" id="UP000334923"/>
    </source>
</evidence>
<accession>A0A5E6MI88</accession>
<proteinExistence type="predicted"/>
<dbReference type="AlphaFoldDB" id="A0A5E6MI88"/>
<dbReference type="PANTHER" id="PTHR42915:SF1">
    <property type="entry name" value="PEPTIDOGLYCAN BETA-N-ACETYLMURAMIDASE NAMZ"/>
    <property type="match status" value="1"/>
</dbReference>
<name>A0A5E6MI88_9BACT</name>
<dbReference type="PIRSF" id="PIRSF016719">
    <property type="entry name" value="UCP016719"/>
    <property type="match status" value="1"/>
</dbReference>
<sequence length="459" mass="50353">MRRIPRSDPSPHFLPAETGKPYRFPSAPVKKLGLLLVLLLSWSLLLRAEAASVLLGIDVLERMRFAPLTGKRVGLITNQASVDSAGRPTRLALKHAPGVRLVALFAPEHGISGDIRAGRHVSFHRDPLTGLPVYPLYGDTRRPTAAMLAGLDALVFELQDIGCRSYTYISTMIEAMDAAGEFGIPFFVLDRPNPLGGRRIEGPLVHPPWESFVGRIPVPYVHGMTAGEIARMANQRGWVSHPCTLRVIPMEGWRRDMVWEDTDLPWIRTSPNIPWATSPLYYVVTGFLGDLGADSGVGWTTAPFQYVAGRDLDAFSLAQEINRIGYTGVQALPVGGEHGGAAVRLEISPRTSVNLTALGIYLASRANQASHPSLLRTASANGKEMLCKLYGNSSILTILTRHQSVGAIAAQWHASEQAFAQARRPYLLYGEAQAIPREIHYPRARPVYPRARPVSQEDQ</sequence>
<dbReference type="OrthoDB" id="9801061at2"/>
<dbReference type="PANTHER" id="PTHR42915">
    <property type="entry name" value="HYPOTHETICAL 460 KDA PROTEIN IN FEUA-SIGW INTERGENIC REGION [PRECURSOR]"/>
    <property type="match status" value="1"/>
</dbReference>
<evidence type="ECO:0000313" key="3">
    <source>
        <dbReference type="EMBL" id="VVM05211.1"/>
    </source>
</evidence>
<dbReference type="EMBL" id="CABFVA020000016">
    <property type="protein sequence ID" value="VVM05211.1"/>
    <property type="molecule type" value="Genomic_DNA"/>
</dbReference>
<evidence type="ECO:0000259" key="2">
    <source>
        <dbReference type="Pfam" id="PF20732"/>
    </source>
</evidence>
<gene>
    <name evidence="3" type="ORF">MAMT_00509</name>
</gene>
<feature type="domain" description="Peptidoglycan beta-N-acetylmuramidase NamZ C-terminal" evidence="2">
    <location>
        <begin position="280"/>
        <end position="429"/>
    </location>
</feature>
<dbReference type="Pfam" id="PF20732">
    <property type="entry name" value="NamZ_C"/>
    <property type="match status" value="1"/>
</dbReference>
<dbReference type="Pfam" id="PF07075">
    <property type="entry name" value="NamZ_N"/>
    <property type="match status" value="1"/>
</dbReference>
<evidence type="ECO:0000259" key="1">
    <source>
        <dbReference type="Pfam" id="PF07075"/>
    </source>
</evidence>
<evidence type="ECO:0008006" key="5">
    <source>
        <dbReference type="Google" id="ProtNLM"/>
    </source>
</evidence>
<dbReference type="InterPro" id="IPR048503">
    <property type="entry name" value="NamZ_C"/>
</dbReference>
<dbReference type="Proteomes" id="UP000334923">
    <property type="component" value="Unassembled WGS sequence"/>
</dbReference>
<dbReference type="InterPro" id="IPR048502">
    <property type="entry name" value="NamZ_N"/>
</dbReference>
<keyword evidence="4" id="KW-1185">Reference proteome</keyword>
<dbReference type="GO" id="GO:0033922">
    <property type="term" value="F:peptidoglycan beta-N-acetylmuramidase activity"/>
    <property type="evidence" value="ECO:0007669"/>
    <property type="project" value="InterPro"/>
</dbReference>
<organism evidence="3 4">
    <name type="scientific">Methylacidimicrobium tartarophylax</name>
    <dbReference type="NCBI Taxonomy" id="1041768"/>
    <lineage>
        <taxon>Bacteria</taxon>
        <taxon>Pseudomonadati</taxon>
        <taxon>Verrucomicrobiota</taxon>
        <taxon>Methylacidimicrobium</taxon>
    </lineage>
</organism>
<protein>
    <recommendedName>
        <fullName evidence="5">DUF1343 domain-containing protein</fullName>
    </recommendedName>
</protein>